<reference evidence="3" key="1">
    <citation type="journal article" date="2015" name="Nat. Genet.">
        <title>The genome and transcriptome of the zoonotic hookworm Ancylostoma ceylanicum identify infection-specific gene families.</title>
        <authorList>
            <person name="Schwarz E.M."/>
            <person name="Hu Y."/>
            <person name="Antoshechkin I."/>
            <person name="Miller M.M."/>
            <person name="Sternberg P.W."/>
            <person name="Aroian R.V."/>
        </authorList>
    </citation>
    <scope>NUCLEOTIDE SEQUENCE</scope>
    <source>
        <strain evidence="3">HY135</strain>
    </source>
</reference>
<dbReference type="SUPFAM" id="SSF52058">
    <property type="entry name" value="L domain-like"/>
    <property type="match status" value="1"/>
</dbReference>
<accession>A0A016TU32</accession>
<sequence>MIFICLTLAQKTCLFLPSAARTFEGCSRDALMDRPITTQQLNIAMISVRAAICSYRPSTNKCSTIVVYSGQNVLSIDISGQKHRILPSIVIQSRNTLVHLIADGNLLNENSFNMPIFPHLRTLSIDVNRVRDVFTLLRNLRRSCPQLTSISLIGNPGWCLPVCSRNQQLSKKYRAAALNMLPYLHSIDAISTRGFRRNSRMSISSSASDSTLSTSTEKS</sequence>
<protein>
    <recommendedName>
        <fullName evidence="4">Leucine Rich repeat-containing domain protein</fullName>
    </recommendedName>
</protein>
<dbReference type="InterPro" id="IPR032675">
    <property type="entry name" value="LRR_dom_sf"/>
</dbReference>
<name>A0A016TU32_9BILA</name>
<dbReference type="AlphaFoldDB" id="A0A016TU32"/>
<feature type="chain" id="PRO_5001491450" description="Leucine Rich repeat-containing domain protein" evidence="1">
    <location>
        <begin position="21"/>
        <end position="219"/>
    </location>
</feature>
<dbReference type="PANTHER" id="PTHR46282:SF2">
    <property type="entry name" value="LEUCINE-RICH MELANOCYTE DIFFERENTIATION-ASSOCIATED PROTEIN"/>
    <property type="match status" value="1"/>
</dbReference>
<dbReference type="STRING" id="53326.A0A016TU32"/>
<dbReference type="InterPro" id="IPR043313">
    <property type="entry name" value="LRMDA"/>
</dbReference>
<evidence type="ECO:0000313" key="2">
    <source>
        <dbReference type="EMBL" id="EYC06315.1"/>
    </source>
</evidence>
<evidence type="ECO:0008006" key="4">
    <source>
        <dbReference type="Google" id="ProtNLM"/>
    </source>
</evidence>
<evidence type="ECO:0000313" key="3">
    <source>
        <dbReference type="Proteomes" id="UP000024635"/>
    </source>
</evidence>
<dbReference type="Proteomes" id="UP000024635">
    <property type="component" value="Unassembled WGS sequence"/>
</dbReference>
<dbReference type="PANTHER" id="PTHR46282">
    <property type="entry name" value="LEUCINE-RICH MELANOCYTE DIFFERENTIATION-ASSOCIATED PROTEIN"/>
    <property type="match status" value="1"/>
</dbReference>
<feature type="signal peptide" evidence="1">
    <location>
        <begin position="1"/>
        <end position="20"/>
    </location>
</feature>
<dbReference type="EMBL" id="JARK01001413">
    <property type="protein sequence ID" value="EYC06315.1"/>
    <property type="molecule type" value="Genomic_DNA"/>
</dbReference>
<keyword evidence="3" id="KW-1185">Reference proteome</keyword>
<evidence type="ECO:0000256" key="1">
    <source>
        <dbReference type="SAM" id="SignalP"/>
    </source>
</evidence>
<dbReference type="OrthoDB" id="272149at2759"/>
<keyword evidence="1" id="KW-0732">Signal</keyword>
<dbReference type="Gene3D" id="3.80.10.10">
    <property type="entry name" value="Ribonuclease Inhibitor"/>
    <property type="match status" value="1"/>
</dbReference>
<organism evidence="2 3">
    <name type="scientific">Ancylostoma ceylanicum</name>
    <dbReference type="NCBI Taxonomy" id="53326"/>
    <lineage>
        <taxon>Eukaryota</taxon>
        <taxon>Metazoa</taxon>
        <taxon>Ecdysozoa</taxon>
        <taxon>Nematoda</taxon>
        <taxon>Chromadorea</taxon>
        <taxon>Rhabditida</taxon>
        <taxon>Rhabditina</taxon>
        <taxon>Rhabditomorpha</taxon>
        <taxon>Strongyloidea</taxon>
        <taxon>Ancylostomatidae</taxon>
        <taxon>Ancylostomatinae</taxon>
        <taxon>Ancylostoma</taxon>
    </lineage>
</organism>
<proteinExistence type="predicted"/>
<comment type="caution">
    <text evidence="2">The sequence shown here is derived from an EMBL/GenBank/DDBJ whole genome shotgun (WGS) entry which is preliminary data.</text>
</comment>
<gene>
    <name evidence="2" type="primary">Acey_s0077.g1141</name>
    <name evidence="2" type="synonym">Acey-T19D7.6</name>
    <name evidence="2" type="ORF">Y032_0077g1141</name>
</gene>